<dbReference type="InterPro" id="IPR012341">
    <property type="entry name" value="6hp_glycosidase-like_sf"/>
</dbReference>
<dbReference type="PANTHER" id="PTHR34987:SF4">
    <property type="entry name" value="ALPHA-L-RHAMNOSIDASE C-TERMINAL DOMAIN-CONTAINING PROTEIN"/>
    <property type="match status" value="1"/>
</dbReference>
<dbReference type="GO" id="GO:0005975">
    <property type="term" value="P:carbohydrate metabolic process"/>
    <property type="evidence" value="ECO:0007669"/>
    <property type="project" value="InterPro"/>
</dbReference>
<keyword evidence="5" id="KW-1185">Reference proteome</keyword>
<dbReference type="Gene3D" id="1.50.10.10">
    <property type="match status" value="1"/>
</dbReference>
<dbReference type="STRING" id="78410.A0A0P7B7E8"/>
<keyword evidence="1" id="KW-0732">Signal</keyword>
<evidence type="ECO:0000313" key="4">
    <source>
        <dbReference type="EMBL" id="KPM42482.1"/>
    </source>
</evidence>
<accession>A0A0P7B7E8</accession>
<dbReference type="SUPFAM" id="SSF48208">
    <property type="entry name" value="Six-hairpin glycosidases"/>
    <property type="match status" value="1"/>
</dbReference>
<organism evidence="4 5">
    <name type="scientific">Neonectria ditissima</name>
    <dbReference type="NCBI Taxonomy" id="78410"/>
    <lineage>
        <taxon>Eukaryota</taxon>
        <taxon>Fungi</taxon>
        <taxon>Dikarya</taxon>
        <taxon>Ascomycota</taxon>
        <taxon>Pezizomycotina</taxon>
        <taxon>Sordariomycetes</taxon>
        <taxon>Hypocreomycetidae</taxon>
        <taxon>Hypocreales</taxon>
        <taxon>Nectriaceae</taxon>
        <taxon>Neonectria</taxon>
    </lineage>
</organism>
<dbReference type="InterPro" id="IPR035398">
    <property type="entry name" value="Bac_rhamnosid_C"/>
</dbReference>
<proteinExistence type="predicted"/>
<reference evidence="4 5" key="1">
    <citation type="submission" date="2015-09" db="EMBL/GenBank/DDBJ databases">
        <title>Draft genome of a European isolate of the apple canker pathogen Neonectria ditissima.</title>
        <authorList>
            <person name="Gomez-Cortecero A."/>
            <person name="Harrison R.J."/>
            <person name="Armitage A.D."/>
        </authorList>
    </citation>
    <scope>NUCLEOTIDE SEQUENCE [LARGE SCALE GENOMIC DNA]</scope>
    <source>
        <strain evidence="4 5">R09/05</strain>
    </source>
</reference>
<dbReference type="Gene3D" id="2.60.420.10">
    <property type="entry name" value="Maltose phosphorylase, domain 3"/>
    <property type="match status" value="1"/>
</dbReference>
<feature type="domain" description="Alpha-L-rhamnosidase C-terminal" evidence="3">
    <location>
        <begin position="757"/>
        <end position="823"/>
    </location>
</feature>
<name>A0A0P7B7E8_9HYPO</name>
<dbReference type="Pfam" id="PF17390">
    <property type="entry name" value="Bac_rhamnosid_C"/>
    <property type="match status" value="1"/>
</dbReference>
<evidence type="ECO:0000259" key="2">
    <source>
        <dbReference type="Pfam" id="PF17389"/>
    </source>
</evidence>
<dbReference type="GO" id="GO:0003824">
    <property type="term" value="F:catalytic activity"/>
    <property type="evidence" value="ECO:0007669"/>
    <property type="project" value="UniProtKB-ARBA"/>
</dbReference>
<dbReference type="AlphaFoldDB" id="A0A0P7B7E8"/>
<dbReference type="Pfam" id="PF17389">
    <property type="entry name" value="Bac_rhamnosid6H"/>
    <property type="match status" value="1"/>
</dbReference>
<feature type="signal peptide" evidence="1">
    <location>
        <begin position="1"/>
        <end position="23"/>
    </location>
</feature>
<protein>
    <recommendedName>
        <fullName evidence="6">Alpha-L-rhamnosidase six-hairpin glycosidase domain-containing protein</fullName>
    </recommendedName>
</protein>
<comment type="caution">
    <text evidence="4">The sequence shown here is derived from an EMBL/GenBank/DDBJ whole genome shotgun (WGS) entry which is preliminary data.</text>
</comment>
<dbReference type="PANTHER" id="PTHR34987">
    <property type="entry name" value="C, PUTATIVE (AFU_ORTHOLOGUE AFUA_3G02880)-RELATED"/>
    <property type="match status" value="1"/>
</dbReference>
<evidence type="ECO:0000256" key="1">
    <source>
        <dbReference type="SAM" id="SignalP"/>
    </source>
</evidence>
<dbReference type="InterPro" id="IPR008928">
    <property type="entry name" value="6-hairpin_glycosidase_sf"/>
</dbReference>
<dbReference type="OrthoDB" id="10036721at2759"/>
<evidence type="ECO:0000259" key="3">
    <source>
        <dbReference type="Pfam" id="PF17390"/>
    </source>
</evidence>
<feature type="chain" id="PRO_5006135466" description="Alpha-L-rhamnosidase six-hairpin glycosidase domain-containing protein" evidence="1">
    <location>
        <begin position="24"/>
        <end position="834"/>
    </location>
</feature>
<dbReference type="InterPro" id="IPR035396">
    <property type="entry name" value="Bac_rhamnosid6H"/>
</dbReference>
<gene>
    <name evidence="4" type="ORF">AK830_g4039</name>
</gene>
<evidence type="ECO:0008006" key="6">
    <source>
        <dbReference type="Google" id="ProtNLM"/>
    </source>
</evidence>
<dbReference type="InterPro" id="IPR013320">
    <property type="entry name" value="ConA-like_dom_sf"/>
</dbReference>
<dbReference type="Proteomes" id="UP000050424">
    <property type="component" value="Unassembled WGS sequence"/>
</dbReference>
<evidence type="ECO:0000313" key="5">
    <source>
        <dbReference type="Proteomes" id="UP000050424"/>
    </source>
</evidence>
<feature type="domain" description="Alpha-L-rhamnosidase six-hairpin glycosidase" evidence="2">
    <location>
        <begin position="395"/>
        <end position="608"/>
    </location>
</feature>
<sequence>MVSRLLSGIALASVLVYHGLAFAGDPNTNTRSKSASGDTPHFLPVELALGNSPSTHRRIYGQFHLNQSVRVATLDYGVEVAGYPFFKVESVTGPVQIEVKYSEEAAGLDHDFSDGPFPFSVGLANTYRVETFEIGEPGRIDAFLLQGGQRWQSIRLITDGSLKFSSVGFVSSVPVMDLGARAASVSCLEAGTQRAMWEIDESDGAYIRGMRPGVTAMGAFFANYTVEFETKIDKGGIGWVVAFPLASPMQGIQLNLVANHQPFANFNKTLLRPNSILFSYGYSYVNATTLPSWHLDTFDVPLLVEDDTWYKIKTVLDGENLSAWIDHVEIFNIALKDYPINDARLSDGLIPSQASFGFGGWQDQASHVRNVAAYDTRNGTELYRNPLTDTSVLQEYGVQANYESACLDGPKHDRLVWLGDLLHTVRVVAASTSRFDLVRGTLQLLVDWQAPSGLLPYDPPLGYDPDTASDAFARGGGPRFMGVQVYGIILVDYQILGVLAFTDYVRLSNDLEFARKTWTQWKSNLRYLISNIDASTGLISLPGAFLGPSQGGSAVNCALLQALTEMGHVAEALGELADSSSFRKSAISLSSAVNNHLWNEDTGTYGNSLTDLEGISVASIGFCITSGAASPEKAARFIQKLKSLKLGPGYKDSTSSNSSDPSVNLSPNTNGFMLPALLMQNSSAAAAVALDLIKSLWTPMVSDKKTSTGASWEYVSQEGKPGLGLYTSLSHPWGGAPTYLLTQWVVGIHTAEGADGFGYRKWVVDPYMGVHMGLARVSGRVMTAFGSLEVQWQLKGSALEVIIRAPIETSGLFKLGRTQKELSGSDYYSLKIEL</sequence>
<dbReference type="Gene3D" id="2.60.120.560">
    <property type="entry name" value="Exo-inulinase, domain 1"/>
    <property type="match status" value="1"/>
</dbReference>
<dbReference type="EMBL" id="LKCW01000047">
    <property type="protein sequence ID" value="KPM42482.1"/>
    <property type="molecule type" value="Genomic_DNA"/>
</dbReference>
<dbReference type="SUPFAM" id="SSF49899">
    <property type="entry name" value="Concanavalin A-like lectins/glucanases"/>
    <property type="match status" value="1"/>
</dbReference>